<evidence type="ECO:0000313" key="9">
    <source>
        <dbReference type="Proteomes" id="UP000676917"/>
    </source>
</evidence>
<dbReference type="PANTHER" id="PTHR19288:SF46">
    <property type="entry name" value="HALOACID DEHALOGENASE-LIKE HYDROLASE DOMAIN-CONTAINING PROTEIN 2"/>
    <property type="match status" value="1"/>
</dbReference>
<dbReference type="FunFam" id="3.40.50.1000:FF:000053">
    <property type="entry name" value="TIGR01457 family HAD hydrolase"/>
    <property type="match status" value="1"/>
</dbReference>
<keyword evidence="4 7" id="KW-0460">Magnesium</keyword>
<dbReference type="EMBL" id="BORP01000008">
    <property type="protein sequence ID" value="GIO28632.1"/>
    <property type="molecule type" value="Genomic_DNA"/>
</dbReference>
<dbReference type="RefSeq" id="WP_212922090.1">
    <property type="nucleotide sequence ID" value="NZ_BORP01000008.1"/>
</dbReference>
<keyword evidence="3" id="KW-0378">Hydrolase</keyword>
<dbReference type="Pfam" id="PF13242">
    <property type="entry name" value="Hydrolase_like"/>
    <property type="match status" value="1"/>
</dbReference>
<evidence type="ECO:0000256" key="2">
    <source>
        <dbReference type="ARBA" id="ARBA00022723"/>
    </source>
</evidence>
<organism evidence="8 9">
    <name type="scientific">Ornithinibacillus bavariensis</name>
    <dbReference type="NCBI Taxonomy" id="545502"/>
    <lineage>
        <taxon>Bacteria</taxon>
        <taxon>Bacillati</taxon>
        <taxon>Bacillota</taxon>
        <taxon>Bacilli</taxon>
        <taxon>Bacillales</taxon>
        <taxon>Bacillaceae</taxon>
        <taxon>Ornithinibacillus</taxon>
    </lineage>
</organism>
<evidence type="ECO:0000256" key="3">
    <source>
        <dbReference type="ARBA" id="ARBA00022801"/>
    </source>
</evidence>
<comment type="cofactor">
    <cofactor evidence="7">
        <name>Mg(2+)</name>
        <dbReference type="ChEBI" id="CHEBI:18420"/>
    </cofactor>
    <text evidence="7">Divalent metal ions. Mg(2+) is the most effective.</text>
</comment>
<dbReference type="CDD" id="cd07530">
    <property type="entry name" value="HAD_Pase_UmpH-like"/>
    <property type="match status" value="1"/>
</dbReference>
<dbReference type="Gene3D" id="3.40.50.1000">
    <property type="entry name" value="HAD superfamily/HAD-like"/>
    <property type="match status" value="2"/>
</dbReference>
<reference evidence="8" key="1">
    <citation type="submission" date="2021-03" db="EMBL/GenBank/DDBJ databases">
        <title>Antimicrobial resistance genes in bacteria isolated from Japanese honey, and their potential for conferring macrolide and lincosamide resistance in the American foulbrood pathogen Paenibacillus larvae.</title>
        <authorList>
            <person name="Okamoto M."/>
            <person name="Kumagai M."/>
            <person name="Kanamori H."/>
            <person name="Takamatsu D."/>
        </authorList>
    </citation>
    <scope>NUCLEOTIDE SEQUENCE</scope>
    <source>
        <strain evidence="8">J43TS3</strain>
    </source>
</reference>
<dbReference type="InterPro" id="IPR006354">
    <property type="entry name" value="HAD-SF_hydro_IIA_hyp1"/>
</dbReference>
<keyword evidence="9" id="KW-1185">Reference proteome</keyword>
<evidence type="ECO:0000256" key="7">
    <source>
        <dbReference type="PIRSR" id="PIRSR000915-3"/>
    </source>
</evidence>
<dbReference type="NCBIfam" id="TIGR01457">
    <property type="entry name" value="HAD-SF-IIA-hyp2"/>
    <property type="match status" value="1"/>
</dbReference>
<feature type="binding site" evidence="7">
    <location>
        <position position="10"/>
    </location>
    <ligand>
        <name>Mg(2+)</name>
        <dbReference type="ChEBI" id="CHEBI:18420"/>
    </ligand>
</feature>
<proteinExistence type="inferred from homology"/>
<dbReference type="SFLD" id="SFLDG01139">
    <property type="entry name" value="C2.A:_Pyridoxal_Phosphate_Phos"/>
    <property type="match status" value="1"/>
</dbReference>
<sequence>MKEYNGYLIDLDGTMYRGNKVIEEAPSFIKKLRQERKSLLFLTNNSSKTPEQVAKKLTMLGIEAKPEEVFTSSMATAKYVKKKLPHGTCFVIGEEGLFDALHREGVQITDNVECDAVIMGIDHQITYEKLAKASLAVQKGAALISTNSDNAFPSEQGLVPGNGAFTAVITVSTGVEAQFIGKPETIIVEEALRVLGTSKSETILVGDNYNTDIRAGINAGIDTLMVFTGVTPFEQYEELPIKPTYYVKNLNEWLS</sequence>
<feature type="binding site" evidence="6">
    <location>
        <position position="182"/>
    </location>
    <ligand>
        <name>substrate</name>
    </ligand>
</feature>
<feature type="active site" description="Nucleophile" evidence="5">
    <location>
        <position position="10"/>
    </location>
</feature>
<dbReference type="PANTHER" id="PTHR19288">
    <property type="entry name" value="4-NITROPHENYLPHOSPHATASE-RELATED"/>
    <property type="match status" value="1"/>
</dbReference>
<dbReference type="InterPro" id="IPR023214">
    <property type="entry name" value="HAD_sf"/>
</dbReference>
<evidence type="ECO:0000256" key="1">
    <source>
        <dbReference type="ARBA" id="ARBA00006696"/>
    </source>
</evidence>
<comment type="caution">
    <text evidence="8">The sequence shown here is derived from an EMBL/GenBank/DDBJ whole genome shotgun (WGS) entry which is preliminary data.</text>
</comment>
<accession>A0A920C9L3</accession>
<dbReference type="NCBIfam" id="TIGR01460">
    <property type="entry name" value="HAD-SF-IIA"/>
    <property type="match status" value="1"/>
</dbReference>
<dbReference type="InterPro" id="IPR036412">
    <property type="entry name" value="HAD-like_sf"/>
</dbReference>
<gene>
    <name evidence="8" type="ORF">J43TS3_32430</name>
</gene>
<evidence type="ECO:0000256" key="5">
    <source>
        <dbReference type="PIRSR" id="PIRSR000915-1"/>
    </source>
</evidence>
<name>A0A920C9L3_9BACI</name>
<evidence type="ECO:0000313" key="8">
    <source>
        <dbReference type="EMBL" id="GIO28632.1"/>
    </source>
</evidence>
<evidence type="ECO:0000256" key="6">
    <source>
        <dbReference type="PIRSR" id="PIRSR000915-2"/>
    </source>
</evidence>
<dbReference type="Proteomes" id="UP000676917">
    <property type="component" value="Unassembled WGS sequence"/>
</dbReference>
<dbReference type="GO" id="GO:0005737">
    <property type="term" value="C:cytoplasm"/>
    <property type="evidence" value="ECO:0007669"/>
    <property type="project" value="TreeGrafter"/>
</dbReference>
<dbReference type="SFLD" id="SFLDS00003">
    <property type="entry name" value="Haloacid_Dehalogenase"/>
    <property type="match status" value="1"/>
</dbReference>
<dbReference type="InterPro" id="IPR006357">
    <property type="entry name" value="HAD-SF_hydro_IIA"/>
</dbReference>
<feature type="binding site" evidence="7">
    <location>
        <position position="207"/>
    </location>
    <ligand>
        <name>Mg(2+)</name>
        <dbReference type="ChEBI" id="CHEBI:18420"/>
    </ligand>
</feature>
<protein>
    <submittedName>
        <fullName evidence="8">Haloacid dehalogenase</fullName>
    </submittedName>
</protein>
<evidence type="ECO:0000256" key="4">
    <source>
        <dbReference type="ARBA" id="ARBA00022842"/>
    </source>
</evidence>
<dbReference type="SUPFAM" id="SSF56784">
    <property type="entry name" value="HAD-like"/>
    <property type="match status" value="1"/>
</dbReference>
<dbReference type="PIRSF" id="PIRSF000915">
    <property type="entry name" value="PGP-type_phosphatase"/>
    <property type="match status" value="1"/>
</dbReference>
<dbReference type="AlphaFoldDB" id="A0A920C9L3"/>
<feature type="binding site" evidence="7">
    <location>
        <position position="12"/>
    </location>
    <ligand>
        <name>Mg(2+)</name>
        <dbReference type="ChEBI" id="CHEBI:18420"/>
    </ligand>
</feature>
<dbReference type="GO" id="GO:0046872">
    <property type="term" value="F:metal ion binding"/>
    <property type="evidence" value="ECO:0007669"/>
    <property type="project" value="UniProtKB-KW"/>
</dbReference>
<comment type="similarity">
    <text evidence="1">Belongs to the HAD-like hydrolase superfamily. NagD family.</text>
</comment>
<feature type="active site" description="Proton donor" evidence="5">
    <location>
        <position position="12"/>
    </location>
</feature>
<keyword evidence="2 7" id="KW-0479">Metal-binding</keyword>
<dbReference type="Pfam" id="PF13344">
    <property type="entry name" value="Hydrolase_6"/>
    <property type="match status" value="1"/>
</dbReference>
<dbReference type="GO" id="GO:0016791">
    <property type="term" value="F:phosphatase activity"/>
    <property type="evidence" value="ECO:0007669"/>
    <property type="project" value="TreeGrafter"/>
</dbReference>